<feature type="domain" description="Teneurin-like YD-shell" evidence="2">
    <location>
        <begin position="783"/>
        <end position="875"/>
    </location>
</feature>
<evidence type="ECO:0000259" key="2">
    <source>
        <dbReference type="Pfam" id="PF25023"/>
    </source>
</evidence>
<evidence type="ECO:0000256" key="1">
    <source>
        <dbReference type="ARBA" id="ARBA00022737"/>
    </source>
</evidence>
<keyword evidence="1" id="KW-0677">Repeat</keyword>
<dbReference type="EMBL" id="VZCY01000017">
    <property type="protein sequence ID" value="MQN08741.1"/>
    <property type="molecule type" value="Genomic_DNA"/>
</dbReference>
<name>A0A6A7VR79_9BACT</name>
<dbReference type="PANTHER" id="PTHR32305">
    <property type="match status" value="1"/>
</dbReference>
<dbReference type="Proteomes" id="UP000406735">
    <property type="component" value="Unassembled WGS sequence"/>
</dbReference>
<dbReference type="Pfam" id="PF25023">
    <property type="entry name" value="TEN_YD-shell"/>
    <property type="match status" value="1"/>
</dbReference>
<accession>A0A6A7VR79</accession>
<dbReference type="InterPro" id="IPR022385">
    <property type="entry name" value="Rhs_assc_core"/>
</dbReference>
<dbReference type="AlphaFoldDB" id="A0A6A7VR79"/>
<dbReference type="InterPro" id="IPR056823">
    <property type="entry name" value="TEN-like_YD-shell"/>
</dbReference>
<gene>
    <name evidence="3" type="ORF">F7D97_02085</name>
</gene>
<evidence type="ECO:0000313" key="3">
    <source>
        <dbReference type="EMBL" id="MQN08741.1"/>
    </source>
</evidence>
<reference evidence="3 4" key="1">
    <citation type="submission" date="2019-09" db="EMBL/GenBank/DDBJ databases">
        <title>Distinct polysaccharide growth profiles of human intestinal Prevotella copri isolates.</title>
        <authorList>
            <person name="Fehlner-Peach H."/>
            <person name="Magnabosco C."/>
            <person name="Raghavan V."/>
            <person name="Scher J.U."/>
            <person name="Tett A."/>
            <person name="Cox L.M."/>
            <person name="Gottsegen C."/>
            <person name="Watters A."/>
            <person name="Wiltshire- Gordon J.D."/>
            <person name="Segata N."/>
            <person name="Bonneau R."/>
            <person name="Littman D.R."/>
        </authorList>
    </citation>
    <scope>NUCLEOTIDE SEQUENCE [LARGE SCALE GENOMIC DNA]</scope>
    <source>
        <strain evidence="4">iK21513</strain>
    </source>
</reference>
<dbReference type="PANTHER" id="PTHR32305:SF15">
    <property type="entry name" value="PROTEIN RHSA-RELATED"/>
    <property type="match status" value="1"/>
</dbReference>
<dbReference type="NCBIfam" id="TIGR03696">
    <property type="entry name" value="Rhs_assc_core"/>
    <property type="match status" value="1"/>
</dbReference>
<comment type="caution">
    <text evidence="3">The sequence shown here is derived from an EMBL/GenBank/DDBJ whole genome shotgun (WGS) entry which is preliminary data.</text>
</comment>
<protein>
    <recommendedName>
        <fullName evidence="2">Teneurin-like YD-shell domain-containing protein</fullName>
    </recommendedName>
</protein>
<dbReference type="InterPro" id="IPR050708">
    <property type="entry name" value="T6SS_VgrG/RHS"/>
</dbReference>
<sequence>MKLTYKRIALSALLMVFRLIAIAQSANANYVKTEIFTTPSGSNNCINIDYFDKKGRLSQNLNNGSGNGNYVRTYYEYNNSGMLNRQSSLIDSQNDCSYKTSYNLTQESRDSYDEDEFAYTTLSYDGLGNLSSILGPGFDWYDDERSVNYDFLLNKANTIKHYTISEQDGILIDKGEFYEKDKLKCQKRRDENGHVKEVYFDELGRKVLERGIGEENHDTYYVYDKLNRLRYVLTPQYQKTPDVSLYTYQYSYDERNRIVSKILPGGIKTLFGYNSSDKLVIMQDAMLCTRSLYRVFMYDALGRLCIQGTCSQDIHINGDNVIKYDSHSSGIAQTGYVCQEPCEFQDFELEEVRYYDNYDFLASSLFQNVGISGKLNSKEQVSDGNMTITENITAQTKGLLTGQLQVCSSGEKLYHAHYYDHRGRLAESVGSYGADKSLLIAYDLNYTGLPERSLSILNYRGTTHTFASKNSYHSATGKRIESKLSIDGQPYQVTSKPVYDKLGRLVSHIQGNASTNYKYNTRGWLRNIKSPGLDEELMYTYYEMNEGNDFFNGNLATAEFTLPNSMEKHHVEHNYDKLDRLTECIYYTNDNGVIVQDWKYGVKIPSYDLNGNINQLKRQGKKDDGTFGLVDNLTLKYTGNQLKSVSDYAEDVCHKGSTDFKDGYNFDVEYVYDANGAMTNDKNKGIELFEYDQLNFPKRIRMKNSHQVEYCYTPNGGKLRVVHHLQSPVPFVPSGLQLTESASQYTVTSDTTEYLGNFILRNGVVDKVLFNGGFASLNEGIAHYHYFTQDQQGSVRAVFDEKGKVEQYLTYDALGNIIPDLSSNVDFQPYAFNGKELNKTFGLNLHDFGFRNYDSALGRWTSMDRKSEDYASTTPYAFCLNNFANGMDPFGLDYWSTTNPDAIRRFMEGINEGNPPADYYKNFELHAKDADFLSNLTYNDEKEEYYVNFGRIEKGEATSVGLTFRAGMALVGNAFQTIKTLQNINVGLFGTGSSISLQNELFDAATAMQTDNSYMRMHTKSYSELTNLNLKAFGSGTSKFINASKMAGKVLGWGGVSISLLDLEDYIQNGGTNLNIYAKDIADVAMGILSIYGGPIGLGIGIAYTLSMMYLESSGNINLERTY</sequence>
<evidence type="ECO:0000313" key="4">
    <source>
        <dbReference type="Proteomes" id="UP000406735"/>
    </source>
</evidence>
<proteinExistence type="predicted"/>
<dbReference type="Gene3D" id="2.180.10.10">
    <property type="entry name" value="RHS repeat-associated core"/>
    <property type="match status" value="1"/>
</dbReference>
<organism evidence="3 4">
    <name type="scientific">Segatella copri</name>
    <dbReference type="NCBI Taxonomy" id="165179"/>
    <lineage>
        <taxon>Bacteria</taxon>
        <taxon>Pseudomonadati</taxon>
        <taxon>Bacteroidota</taxon>
        <taxon>Bacteroidia</taxon>
        <taxon>Bacteroidales</taxon>
        <taxon>Prevotellaceae</taxon>
        <taxon>Segatella</taxon>
    </lineage>
</organism>
<dbReference type="RefSeq" id="WP_153080128.1">
    <property type="nucleotide sequence ID" value="NZ_VZAU01000018.1"/>
</dbReference>